<dbReference type="SUPFAM" id="SSF51905">
    <property type="entry name" value="FAD/NAD(P)-binding domain"/>
    <property type="match status" value="1"/>
</dbReference>
<gene>
    <name evidence="4" type="ORF">HTAM1171_LOCUS7714</name>
</gene>
<dbReference type="Pfam" id="PF01494">
    <property type="entry name" value="FAD_binding_3"/>
    <property type="match status" value="1"/>
</dbReference>
<name>A0A7S2MSZ9_9STRA</name>
<dbReference type="InterPro" id="IPR036188">
    <property type="entry name" value="FAD/NAD-bd_sf"/>
</dbReference>
<evidence type="ECO:0000313" key="4">
    <source>
        <dbReference type="EMBL" id="CAD9500992.1"/>
    </source>
</evidence>
<protein>
    <recommendedName>
        <fullName evidence="3">FAD-binding domain-containing protein</fullName>
    </recommendedName>
</protein>
<dbReference type="PANTHER" id="PTHR13789">
    <property type="entry name" value="MONOOXYGENASE"/>
    <property type="match status" value="1"/>
</dbReference>
<dbReference type="PRINTS" id="PR00420">
    <property type="entry name" value="RNGMNOXGNASE"/>
</dbReference>
<dbReference type="PANTHER" id="PTHR13789:SF309">
    <property type="entry name" value="PUTATIVE (AFU_ORTHOLOGUE AFUA_6G14510)-RELATED"/>
    <property type="match status" value="1"/>
</dbReference>
<dbReference type="Gene3D" id="3.50.50.60">
    <property type="entry name" value="FAD/NAD(P)-binding domain"/>
    <property type="match status" value="1"/>
</dbReference>
<evidence type="ECO:0000259" key="3">
    <source>
        <dbReference type="Pfam" id="PF01494"/>
    </source>
</evidence>
<accession>A0A7S2MSZ9</accession>
<evidence type="ECO:0000256" key="1">
    <source>
        <dbReference type="ARBA" id="ARBA00023002"/>
    </source>
</evidence>
<dbReference type="InterPro" id="IPR002938">
    <property type="entry name" value="FAD-bd"/>
</dbReference>
<feature type="domain" description="FAD-binding" evidence="3">
    <location>
        <begin position="65"/>
        <end position="283"/>
    </location>
</feature>
<keyword evidence="2" id="KW-0503">Monooxygenase</keyword>
<dbReference type="EMBL" id="HBGV01012625">
    <property type="protein sequence ID" value="CAD9500992.1"/>
    <property type="molecule type" value="Transcribed_RNA"/>
</dbReference>
<evidence type="ECO:0000256" key="2">
    <source>
        <dbReference type="ARBA" id="ARBA00023033"/>
    </source>
</evidence>
<sequence>MCPNGLCIIHDIDPALLQSIRDVGYPFIYRRWMRHDGVEVACAQEDGLFEKGMDGKEKEELQSIGIRRWKLQKALYDAAVAAGIPVHFGKRIEKVTVREEDGLVECKFADDSAPCLAKVVFGADGVKSKIRESIVGTSKDPEYTGVSCLMGVAEMPRPVRGICFPSSSTTKCHMCTYPTGDNETVFQIYFPTPRENPDSWGLLSEEEGRKECSELAVRLRSDGWDEALIAPLDKASTVLRVGLRARDPLEEWVSGPIALLGDAAHPPVPYIGQGAQMAIEDAGIAAHLMKDYCIGKDGEFDAKGFPKAMEIYQLMRINRTRQVLGLSKGLGKTQQDRADSWLYNIYREWQIRLQVLFYKTLPCMFPGARYNFLEDLKANSPETEVAAA</sequence>
<dbReference type="GO" id="GO:0004497">
    <property type="term" value="F:monooxygenase activity"/>
    <property type="evidence" value="ECO:0007669"/>
    <property type="project" value="UniProtKB-KW"/>
</dbReference>
<proteinExistence type="predicted"/>
<organism evidence="4">
    <name type="scientific">Helicotheca tamesis</name>
    <dbReference type="NCBI Taxonomy" id="374047"/>
    <lineage>
        <taxon>Eukaryota</taxon>
        <taxon>Sar</taxon>
        <taxon>Stramenopiles</taxon>
        <taxon>Ochrophyta</taxon>
        <taxon>Bacillariophyta</taxon>
        <taxon>Mediophyceae</taxon>
        <taxon>Lithodesmiophycidae</taxon>
        <taxon>Lithodesmiales</taxon>
        <taxon>Lithodesmiaceae</taxon>
        <taxon>Helicotheca</taxon>
    </lineage>
</organism>
<dbReference type="AlphaFoldDB" id="A0A7S2MSZ9"/>
<reference evidence="4" key="1">
    <citation type="submission" date="2021-01" db="EMBL/GenBank/DDBJ databases">
        <authorList>
            <person name="Corre E."/>
            <person name="Pelletier E."/>
            <person name="Niang G."/>
            <person name="Scheremetjew M."/>
            <person name="Finn R."/>
            <person name="Kale V."/>
            <person name="Holt S."/>
            <person name="Cochrane G."/>
            <person name="Meng A."/>
            <person name="Brown T."/>
            <person name="Cohen L."/>
        </authorList>
    </citation>
    <scope>NUCLEOTIDE SEQUENCE</scope>
    <source>
        <strain evidence="4">CCMP826</strain>
    </source>
</reference>
<dbReference type="GO" id="GO:0071949">
    <property type="term" value="F:FAD binding"/>
    <property type="evidence" value="ECO:0007669"/>
    <property type="project" value="InterPro"/>
</dbReference>
<keyword evidence="1" id="KW-0560">Oxidoreductase</keyword>
<dbReference type="InterPro" id="IPR050493">
    <property type="entry name" value="FAD-dep_Monooxygenase_BioMet"/>
</dbReference>